<accession>A0A6P1NVD7</accession>
<keyword evidence="12" id="KW-1185">Reference proteome</keyword>
<evidence type="ECO:0000259" key="10">
    <source>
        <dbReference type="Pfam" id="PF22744"/>
    </source>
</evidence>
<feature type="transmembrane region" description="Helical" evidence="6">
    <location>
        <begin position="406"/>
        <end position="427"/>
    </location>
</feature>
<reference evidence="11 12" key="1">
    <citation type="submission" date="2020-01" db="EMBL/GenBank/DDBJ databases">
        <authorList>
            <person name="Kim M."/>
        </authorList>
    </citation>
    <scope>NUCLEOTIDE SEQUENCE [LARGE SCALE GENOMIC DNA]</scope>
    <source>
        <strain evidence="11 12">BT10</strain>
    </source>
</reference>
<dbReference type="Pfam" id="PF22571">
    <property type="entry name" value="LiaI-LiaF-TM_PspC"/>
    <property type="match status" value="1"/>
</dbReference>
<feature type="transmembrane region" description="Helical" evidence="6">
    <location>
        <begin position="122"/>
        <end position="138"/>
    </location>
</feature>
<dbReference type="InterPro" id="IPR054321">
    <property type="entry name" value="PspC-rel_TM"/>
</dbReference>
<gene>
    <name evidence="11" type="ORF">GU926_05995</name>
</gene>
<evidence type="ECO:0000256" key="1">
    <source>
        <dbReference type="ARBA" id="ARBA00004162"/>
    </source>
</evidence>
<evidence type="ECO:0000313" key="12">
    <source>
        <dbReference type="Proteomes" id="UP000464214"/>
    </source>
</evidence>
<dbReference type="InterPro" id="IPR052027">
    <property type="entry name" value="PspC"/>
</dbReference>
<feature type="transmembrane region" description="Helical" evidence="6">
    <location>
        <begin position="220"/>
        <end position="242"/>
    </location>
</feature>
<feature type="domain" description="PspC-related ToastRack" evidence="10">
    <location>
        <begin position="463"/>
        <end position="584"/>
    </location>
</feature>
<evidence type="ECO:0000256" key="5">
    <source>
        <dbReference type="ARBA" id="ARBA00023136"/>
    </source>
</evidence>
<dbReference type="Pfam" id="PF10988">
    <property type="entry name" value="DUF2807"/>
    <property type="match status" value="1"/>
</dbReference>
<dbReference type="AlphaFoldDB" id="A0A6P1NVD7"/>
<evidence type="ECO:0000259" key="7">
    <source>
        <dbReference type="Pfam" id="PF04024"/>
    </source>
</evidence>
<dbReference type="RefSeq" id="WP_160689976.1">
    <property type="nucleotide sequence ID" value="NZ_CP047897.1"/>
</dbReference>
<dbReference type="Gene3D" id="2.160.20.120">
    <property type="match status" value="1"/>
</dbReference>
<dbReference type="InterPro" id="IPR054319">
    <property type="entry name" value="PspC-rel_ToastRack"/>
</dbReference>
<dbReference type="Pfam" id="PF04024">
    <property type="entry name" value="PspC"/>
    <property type="match status" value="2"/>
</dbReference>
<evidence type="ECO:0000256" key="6">
    <source>
        <dbReference type="SAM" id="Phobius"/>
    </source>
</evidence>
<feature type="domain" description="PspC-related transmembrane region" evidence="9">
    <location>
        <begin position="288"/>
        <end position="430"/>
    </location>
</feature>
<dbReference type="InterPro" id="IPR007168">
    <property type="entry name" value="Phageshock_PspC_N"/>
</dbReference>
<dbReference type="InterPro" id="IPR021255">
    <property type="entry name" value="DUF2807"/>
</dbReference>
<sequence>MKKNISVNLQGMIFHVEEDGYEMLSQYLAAIKRYFSTYEGHEEIVADIESRIAEIFFSRLNPGKQVITQEDVKDLILQMGTVTDFQMEEREETESAYTAYSSTTGNTYEQAPGEQKRLYRDVNRKVLAGVAAGIANYLQTDPLWVRLAFVFLVIGIPFSGGITLFGVILYVICWIALPENTALPETQVRKLFRDPVDKKLGGVASGIAIYFGADVAIIRLLFLIFAFFGIGFLIYIVLWIAVPEAKSITERVQMQGNPVTLSSIEESVKNNLNMRDANGEESALAKILLFPVRLVSQIISVLSRLLHPILGFLITMIRVVAGLFMIFLGGTLAFALFVSLGTALGGMSNSEFFNMNEIPVTAFFNGIPGWITISGFFAGIIPAIALILIGIGLLAKRQILRPTVGWSMLGIWLLSVVTLVFGIAMTARQFQEYGEFTKDTTFPAANVKTINFNLRESNYDYGDLDIEIEGYNGTDVKVVQTYQAQGVNEENAIANARMISYKLVQQNDSTIRFDDAFTFNNNAIFRGQDLDIKILVPEGKQIRFSEGFADHFGYEITNGDYDENDVAENLWQMKNGRLVCVSCSVIDNSTSSPSDTTGVRRNGMALGDDLEILNGDYDGTRKVYKISEFNEIVAGGAYHIRIKQSYRHSVRVQGNDEELDKLRIREQNGVLKISREGGSFFKLWDSNKRPILIEIETPDLQSVDLSGAIRAEIFGFAPEDFKLNMSGATEVAMNINTRNLELDLSGASQLRIKGSADYMNLDASGACGIEAPNLITERADVDLSGASQAVVNVQRVLNADASGASNIEYVGDAELVNRDQSGGSQVRRRR</sequence>
<evidence type="ECO:0000313" key="11">
    <source>
        <dbReference type="EMBL" id="QHL87010.1"/>
    </source>
</evidence>
<evidence type="ECO:0000256" key="2">
    <source>
        <dbReference type="ARBA" id="ARBA00022475"/>
    </source>
</evidence>
<dbReference type="Proteomes" id="UP000464214">
    <property type="component" value="Chromosome"/>
</dbReference>
<dbReference type="EMBL" id="CP047897">
    <property type="protein sequence ID" value="QHL87010.1"/>
    <property type="molecule type" value="Genomic_DNA"/>
</dbReference>
<feature type="domain" description="Phage shock protein PspC N-terminal" evidence="7">
    <location>
        <begin position="116"/>
        <end position="179"/>
    </location>
</feature>
<dbReference type="Pfam" id="PF22744">
    <property type="entry name" value="Toast-rack_PspC-Cterm"/>
    <property type="match status" value="1"/>
</dbReference>
<dbReference type="PANTHER" id="PTHR33885:SF3">
    <property type="entry name" value="PHAGE SHOCK PROTEIN C"/>
    <property type="match status" value="1"/>
</dbReference>
<keyword evidence="3 6" id="KW-0812">Transmembrane</keyword>
<feature type="transmembrane region" description="Helical" evidence="6">
    <location>
        <begin position="144"/>
        <end position="177"/>
    </location>
</feature>
<evidence type="ECO:0000259" key="9">
    <source>
        <dbReference type="Pfam" id="PF22571"/>
    </source>
</evidence>
<evidence type="ECO:0000259" key="8">
    <source>
        <dbReference type="Pfam" id="PF10988"/>
    </source>
</evidence>
<feature type="transmembrane region" description="Helical" evidence="6">
    <location>
        <begin position="367"/>
        <end position="394"/>
    </location>
</feature>
<protein>
    <submittedName>
        <fullName evidence="11">PspC domain-containing protein</fullName>
    </submittedName>
</protein>
<dbReference type="PANTHER" id="PTHR33885">
    <property type="entry name" value="PHAGE SHOCK PROTEIN C"/>
    <property type="match status" value="1"/>
</dbReference>
<feature type="transmembrane region" description="Helical" evidence="6">
    <location>
        <begin position="283"/>
        <end position="307"/>
    </location>
</feature>
<organism evidence="11 12">
    <name type="scientific">Nibribacter ruber</name>
    <dbReference type="NCBI Taxonomy" id="2698458"/>
    <lineage>
        <taxon>Bacteria</taxon>
        <taxon>Pseudomonadati</taxon>
        <taxon>Bacteroidota</taxon>
        <taxon>Cytophagia</taxon>
        <taxon>Cytophagales</taxon>
        <taxon>Hymenobacteraceae</taxon>
        <taxon>Nibribacter</taxon>
    </lineage>
</organism>
<dbReference type="KEGG" id="nib:GU926_05995"/>
<comment type="subcellular location">
    <subcellularLocation>
        <location evidence="1">Cell membrane</location>
        <topology evidence="1">Single-pass membrane protein</topology>
    </subcellularLocation>
</comment>
<feature type="domain" description="Putative auto-transporter adhesin head GIN" evidence="8">
    <location>
        <begin position="628"/>
        <end position="813"/>
    </location>
</feature>
<name>A0A6P1NVD7_9BACT</name>
<evidence type="ECO:0000256" key="3">
    <source>
        <dbReference type="ARBA" id="ARBA00022692"/>
    </source>
</evidence>
<dbReference type="GO" id="GO:0005886">
    <property type="term" value="C:plasma membrane"/>
    <property type="evidence" value="ECO:0007669"/>
    <property type="project" value="UniProtKB-SubCell"/>
</dbReference>
<feature type="domain" description="Phage shock protein PspC N-terminal" evidence="7">
    <location>
        <begin position="189"/>
        <end position="245"/>
    </location>
</feature>
<evidence type="ECO:0000256" key="4">
    <source>
        <dbReference type="ARBA" id="ARBA00022989"/>
    </source>
</evidence>
<keyword evidence="2" id="KW-1003">Cell membrane</keyword>
<keyword evidence="4 6" id="KW-1133">Transmembrane helix</keyword>
<feature type="transmembrane region" description="Helical" evidence="6">
    <location>
        <begin position="319"/>
        <end position="347"/>
    </location>
</feature>
<keyword evidence="5 6" id="KW-0472">Membrane</keyword>
<proteinExistence type="predicted"/>